<comment type="caution">
    <text evidence="1">The sequence shown here is derived from an EMBL/GenBank/DDBJ whole genome shotgun (WGS) entry which is preliminary data.</text>
</comment>
<proteinExistence type="predicted"/>
<evidence type="ECO:0000313" key="1">
    <source>
        <dbReference type="EMBL" id="TQD94290.1"/>
    </source>
</evidence>
<organism evidence="1 2">
    <name type="scientific">Malus baccata</name>
    <name type="common">Siberian crab apple</name>
    <name type="synonym">Pyrus baccata</name>
    <dbReference type="NCBI Taxonomy" id="106549"/>
    <lineage>
        <taxon>Eukaryota</taxon>
        <taxon>Viridiplantae</taxon>
        <taxon>Streptophyta</taxon>
        <taxon>Embryophyta</taxon>
        <taxon>Tracheophyta</taxon>
        <taxon>Spermatophyta</taxon>
        <taxon>Magnoliopsida</taxon>
        <taxon>eudicotyledons</taxon>
        <taxon>Gunneridae</taxon>
        <taxon>Pentapetalae</taxon>
        <taxon>rosids</taxon>
        <taxon>fabids</taxon>
        <taxon>Rosales</taxon>
        <taxon>Rosaceae</taxon>
        <taxon>Amygdaloideae</taxon>
        <taxon>Maleae</taxon>
        <taxon>Malus</taxon>
    </lineage>
</organism>
<reference evidence="1 2" key="1">
    <citation type="journal article" date="2019" name="G3 (Bethesda)">
        <title>Sequencing of a Wild Apple (Malus baccata) Genome Unravels the Differences Between Cultivated and Wild Apple Species Regarding Disease Resistance and Cold Tolerance.</title>
        <authorList>
            <person name="Chen X."/>
        </authorList>
    </citation>
    <scope>NUCLEOTIDE SEQUENCE [LARGE SCALE GENOMIC DNA]</scope>
    <source>
        <strain evidence="2">cv. Shandingzi</strain>
        <tissue evidence="1">Leaves</tissue>
    </source>
</reference>
<dbReference type="Proteomes" id="UP000315295">
    <property type="component" value="Unassembled WGS sequence"/>
</dbReference>
<dbReference type="EMBL" id="VIEB01000347">
    <property type="protein sequence ID" value="TQD94290.1"/>
    <property type="molecule type" value="Genomic_DNA"/>
</dbReference>
<keyword evidence="2" id="KW-1185">Reference proteome</keyword>
<protein>
    <submittedName>
        <fullName evidence="1">Uncharacterized protein</fullName>
    </submittedName>
</protein>
<evidence type="ECO:0000313" key="2">
    <source>
        <dbReference type="Proteomes" id="UP000315295"/>
    </source>
</evidence>
<sequence>MSRTMTAKATYRSARSQAPYRTSSLPTYGGGALGQKWYSATSTYASSSLTPLQGYRHSLATKAFWNNGGSGVVVRDWTSSFMAAVACSWSALLSVRCVFRYTQVQFQGHCQLVVAAIQRIQLFHR</sequence>
<dbReference type="AlphaFoldDB" id="A0A540M6A9"/>
<name>A0A540M6A9_MALBA</name>
<gene>
    <name evidence="1" type="ORF">C1H46_020104</name>
</gene>
<accession>A0A540M6A9</accession>